<dbReference type="GO" id="GO:0016887">
    <property type="term" value="F:ATP hydrolysis activity"/>
    <property type="evidence" value="ECO:0007669"/>
    <property type="project" value="UniProtKB-UniRule"/>
</dbReference>
<dbReference type="PATRIC" id="fig|2702.99.peg.218"/>
<organism evidence="9 10">
    <name type="scientific">Gardnerella vaginalis</name>
    <dbReference type="NCBI Taxonomy" id="2702"/>
    <lineage>
        <taxon>Bacteria</taxon>
        <taxon>Bacillati</taxon>
        <taxon>Actinomycetota</taxon>
        <taxon>Actinomycetes</taxon>
        <taxon>Bifidobacteriales</taxon>
        <taxon>Bifidobacteriaceae</taxon>
        <taxon>Gardnerella</taxon>
    </lineage>
</organism>
<dbReference type="RefSeq" id="WP_060786531.1">
    <property type="nucleotide sequence ID" value="NZ_JBLLPD010000005.1"/>
</dbReference>
<dbReference type="FunFam" id="1.10.150.300:FF:000001">
    <property type="entry name" value="Ribosome-binding ATPase YchF"/>
    <property type="match status" value="1"/>
</dbReference>
<dbReference type="PANTHER" id="PTHR23305">
    <property type="entry name" value="OBG GTPASE FAMILY"/>
    <property type="match status" value="1"/>
</dbReference>
<dbReference type="InterPro" id="IPR012675">
    <property type="entry name" value="Beta-grasp_dom_sf"/>
</dbReference>
<dbReference type="GO" id="GO:0043023">
    <property type="term" value="F:ribosomal large subunit binding"/>
    <property type="evidence" value="ECO:0007669"/>
    <property type="project" value="UniProtKB-UniRule"/>
</dbReference>
<dbReference type="PROSITE" id="PS51710">
    <property type="entry name" value="G_OBG"/>
    <property type="match status" value="1"/>
</dbReference>
<proteinExistence type="inferred from homology"/>
<evidence type="ECO:0000256" key="5">
    <source>
        <dbReference type="ARBA" id="ARBA00022842"/>
    </source>
</evidence>
<keyword evidence="4 6" id="KW-0067">ATP-binding</keyword>
<gene>
    <name evidence="6" type="primary">ychF</name>
    <name evidence="9" type="ORF">HMPREF3216_00216</name>
</gene>
<dbReference type="InterPro" id="IPR004095">
    <property type="entry name" value="TGS"/>
</dbReference>
<name>A0A133NRY1_GARVA</name>
<comment type="caution">
    <text evidence="9">The sequence shown here is derived from an EMBL/GenBank/DDBJ whole genome shotgun (WGS) entry which is preliminary data.</text>
</comment>
<dbReference type="Gene3D" id="1.10.150.300">
    <property type="entry name" value="TGS-like domain"/>
    <property type="match status" value="1"/>
</dbReference>
<keyword evidence="5" id="KW-0460">Magnesium</keyword>
<evidence type="ECO:0000256" key="2">
    <source>
        <dbReference type="ARBA" id="ARBA00022723"/>
    </source>
</evidence>
<dbReference type="GO" id="GO:0005525">
    <property type="term" value="F:GTP binding"/>
    <property type="evidence" value="ECO:0007669"/>
    <property type="project" value="InterPro"/>
</dbReference>
<feature type="domain" description="OBG-type G" evidence="7">
    <location>
        <begin position="3"/>
        <end position="254"/>
    </location>
</feature>
<sequence length="362" mass="39545">MSLTIGIVGLPNVGKSTMFNALTRNNVLAENYPFATIEPNTGIVPLPDKRLPVLAKLVNTEKIVPATVTFVDIAGIVKGASEGEGLGNKFLANIREADAICEVVRAFNDDDIVHVNGKVDPADDIDTINTELILADLQTIENALPKLEKDLRGKKVTQEYVGAVNKAKEILESGKTIDQAHNEKLINKDDVYDLHLLTAKPFIYVFNVDDSELSDDSLKSKLAASVAPAKAIFLNAQFESELTELDEADAREMLADAGLAESGLDQLARVGFDILGLQTYLTAGVKEVRAWQIHKGWTAPQAAGVIHTDFERGFIKAEVVSYNDFVEAQGSMAKIKEEGKLRLEGRDYVMQDGDIVEFKFNV</sequence>
<dbReference type="AlphaFoldDB" id="A0A133NRY1"/>
<dbReference type="NCBIfam" id="TIGR00092">
    <property type="entry name" value="redox-regulated ATPase YchF"/>
    <property type="match status" value="1"/>
</dbReference>
<evidence type="ECO:0000256" key="6">
    <source>
        <dbReference type="HAMAP-Rule" id="MF_00944"/>
    </source>
</evidence>
<dbReference type="InterPro" id="IPR006073">
    <property type="entry name" value="GTP-bd"/>
</dbReference>
<dbReference type="CDD" id="cd04867">
    <property type="entry name" value="TGS_YchF_OLA1"/>
    <property type="match status" value="1"/>
</dbReference>
<dbReference type="PROSITE" id="PS51880">
    <property type="entry name" value="TGS"/>
    <property type="match status" value="1"/>
</dbReference>
<accession>A0A133NRY1</accession>
<evidence type="ECO:0000256" key="3">
    <source>
        <dbReference type="ARBA" id="ARBA00022741"/>
    </source>
</evidence>
<keyword evidence="2" id="KW-0479">Metal-binding</keyword>
<protein>
    <recommendedName>
        <fullName evidence="6">Ribosome-binding ATPase YchF</fullName>
    </recommendedName>
</protein>
<dbReference type="InterPro" id="IPR012676">
    <property type="entry name" value="TGS-like"/>
</dbReference>
<comment type="function">
    <text evidence="6">ATPase that binds to both the 70S ribosome and the 50S ribosomal subunit in a nucleotide-independent manner.</text>
</comment>
<dbReference type="EMBL" id="LRQA01000017">
    <property type="protein sequence ID" value="KXA19031.1"/>
    <property type="molecule type" value="Genomic_DNA"/>
</dbReference>
<dbReference type="FunFam" id="3.10.20.30:FF:000001">
    <property type="entry name" value="Ribosome-binding ATPase YchF"/>
    <property type="match status" value="1"/>
</dbReference>
<dbReference type="OrthoDB" id="9810373at2"/>
<dbReference type="InterPro" id="IPR013029">
    <property type="entry name" value="YchF_C"/>
</dbReference>
<dbReference type="GO" id="GO:0005524">
    <property type="term" value="F:ATP binding"/>
    <property type="evidence" value="ECO:0007669"/>
    <property type="project" value="UniProtKB-UniRule"/>
</dbReference>
<dbReference type="PRINTS" id="PR00326">
    <property type="entry name" value="GTP1OBG"/>
</dbReference>
<dbReference type="Gene3D" id="3.10.20.30">
    <property type="match status" value="1"/>
</dbReference>
<evidence type="ECO:0000313" key="10">
    <source>
        <dbReference type="Proteomes" id="UP000070558"/>
    </source>
</evidence>
<evidence type="ECO:0000259" key="8">
    <source>
        <dbReference type="PROSITE" id="PS51880"/>
    </source>
</evidence>
<feature type="binding site" evidence="6">
    <location>
        <begin position="12"/>
        <end position="17"/>
    </location>
    <ligand>
        <name>ATP</name>
        <dbReference type="ChEBI" id="CHEBI:30616"/>
    </ligand>
</feature>
<keyword evidence="3 6" id="KW-0547">Nucleotide-binding</keyword>
<dbReference type="InterPro" id="IPR031167">
    <property type="entry name" value="G_OBG"/>
</dbReference>
<dbReference type="InterPro" id="IPR004396">
    <property type="entry name" value="ATPase_YchF/OLA1"/>
</dbReference>
<evidence type="ECO:0000313" key="9">
    <source>
        <dbReference type="EMBL" id="KXA19031.1"/>
    </source>
</evidence>
<dbReference type="Gene3D" id="3.40.50.300">
    <property type="entry name" value="P-loop containing nucleotide triphosphate hydrolases"/>
    <property type="match status" value="1"/>
</dbReference>
<evidence type="ECO:0000256" key="1">
    <source>
        <dbReference type="ARBA" id="ARBA00001946"/>
    </source>
</evidence>
<dbReference type="SUPFAM" id="SSF52540">
    <property type="entry name" value="P-loop containing nucleoside triphosphate hydrolases"/>
    <property type="match status" value="1"/>
</dbReference>
<dbReference type="Pfam" id="PF06071">
    <property type="entry name" value="YchF-GTPase_C"/>
    <property type="match status" value="1"/>
</dbReference>
<reference evidence="9 10" key="1">
    <citation type="submission" date="2016-01" db="EMBL/GenBank/DDBJ databases">
        <authorList>
            <person name="Oliw E.H."/>
        </authorList>
    </citation>
    <scope>NUCLEOTIDE SEQUENCE [LARGE SCALE GENOMIC DNA]</scope>
    <source>
        <strain evidence="9 10">GED7760B</strain>
    </source>
</reference>
<dbReference type="GO" id="GO:0046872">
    <property type="term" value="F:metal ion binding"/>
    <property type="evidence" value="ECO:0007669"/>
    <property type="project" value="UniProtKB-KW"/>
</dbReference>
<dbReference type="PIRSF" id="PIRSF006641">
    <property type="entry name" value="CHP00092"/>
    <property type="match status" value="1"/>
</dbReference>
<comment type="similarity">
    <text evidence="6">Belongs to the TRAFAC class OBG-HflX-like GTPase superfamily. OBG GTPase family. YchF/OLA1 subfamily.</text>
</comment>
<feature type="domain" description="TGS" evidence="8">
    <location>
        <begin position="276"/>
        <end position="360"/>
    </location>
</feature>
<dbReference type="InterPro" id="IPR027417">
    <property type="entry name" value="P-loop_NTPase"/>
</dbReference>
<dbReference type="CDD" id="cd01900">
    <property type="entry name" value="YchF"/>
    <property type="match status" value="1"/>
</dbReference>
<dbReference type="PANTHER" id="PTHR23305:SF18">
    <property type="entry name" value="OBG-TYPE G DOMAIN-CONTAINING PROTEIN"/>
    <property type="match status" value="1"/>
</dbReference>
<dbReference type="SUPFAM" id="SSF81271">
    <property type="entry name" value="TGS-like"/>
    <property type="match status" value="1"/>
</dbReference>
<comment type="cofactor">
    <cofactor evidence="1">
        <name>Mg(2+)</name>
        <dbReference type="ChEBI" id="CHEBI:18420"/>
    </cofactor>
</comment>
<evidence type="ECO:0000259" key="7">
    <source>
        <dbReference type="PROSITE" id="PS51710"/>
    </source>
</evidence>
<dbReference type="InterPro" id="IPR041706">
    <property type="entry name" value="YchF_N"/>
</dbReference>
<dbReference type="Pfam" id="PF01926">
    <property type="entry name" value="MMR_HSR1"/>
    <property type="match status" value="1"/>
</dbReference>
<dbReference type="GO" id="GO:0005737">
    <property type="term" value="C:cytoplasm"/>
    <property type="evidence" value="ECO:0007669"/>
    <property type="project" value="TreeGrafter"/>
</dbReference>
<dbReference type="Proteomes" id="UP000070558">
    <property type="component" value="Unassembled WGS sequence"/>
</dbReference>
<dbReference type="HAMAP" id="MF_00944">
    <property type="entry name" value="YchF_OLA1_ATPase"/>
    <property type="match status" value="1"/>
</dbReference>
<evidence type="ECO:0000256" key="4">
    <source>
        <dbReference type="ARBA" id="ARBA00022840"/>
    </source>
</evidence>
<dbReference type="InterPro" id="IPR023192">
    <property type="entry name" value="TGS-like_dom_sf"/>
</dbReference>